<organism evidence="1">
    <name type="scientific">Rhizophora mucronata</name>
    <name type="common">Asiatic mangrove</name>
    <dbReference type="NCBI Taxonomy" id="61149"/>
    <lineage>
        <taxon>Eukaryota</taxon>
        <taxon>Viridiplantae</taxon>
        <taxon>Streptophyta</taxon>
        <taxon>Embryophyta</taxon>
        <taxon>Tracheophyta</taxon>
        <taxon>Spermatophyta</taxon>
        <taxon>Magnoliopsida</taxon>
        <taxon>eudicotyledons</taxon>
        <taxon>Gunneridae</taxon>
        <taxon>Pentapetalae</taxon>
        <taxon>rosids</taxon>
        <taxon>fabids</taxon>
        <taxon>Malpighiales</taxon>
        <taxon>Rhizophoraceae</taxon>
        <taxon>Rhizophora</taxon>
    </lineage>
</organism>
<evidence type="ECO:0000313" key="1">
    <source>
        <dbReference type="EMBL" id="MBX54127.1"/>
    </source>
</evidence>
<sequence length="15" mass="1563">MNSPVENERKGGSTG</sequence>
<name>A0A2P2PHH9_RHIMU</name>
<proteinExistence type="predicted"/>
<protein>
    <submittedName>
        <fullName evidence="1">Uncharacterized protein</fullName>
    </submittedName>
</protein>
<dbReference type="EMBL" id="GGEC01073643">
    <property type="protein sequence ID" value="MBX54127.1"/>
    <property type="molecule type" value="Transcribed_RNA"/>
</dbReference>
<accession>A0A2P2PHH9</accession>
<reference evidence="1" key="1">
    <citation type="submission" date="2018-02" db="EMBL/GenBank/DDBJ databases">
        <title>Rhizophora mucronata_Transcriptome.</title>
        <authorList>
            <person name="Meera S.P."/>
            <person name="Sreeshan A."/>
            <person name="Augustine A."/>
        </authorList>
    </citation>
    <scope>NUCLEOTIDE SEQUENCE</scope>
    <source>
        <tissue evidence="1">Leaf</tissue>
    </source>
</reference>